<feature type="domain" description="Glycosyltransferase 2-like" evidence="8">
    <location>
        <begin position="14"/>
        <end position="163"/>
    </location>
</feature>
<keyword evidence="6" id="KW-1133">Transmembrane helix</keyword>
<proteinExistence type="predicted"/>
<keyword evidence="1" id="KW-1003">Cell membrane</keyword>
<keyword evidence="2 9" id="KW-0328">Glycosyltransferase</keyword>
<dbReference type="RefSeq" id="WP_091242857.1">
    <property type="nucleotide sequence ID" value="NZ_FNAG01000006.1"/>
</dbReference>
<dbReference type="InterPro" id="IPR001173">
    <property type="entry name" value="Glyco_trans_2-like"/>
</dbReference>
<dbReference type="PANTHER" id="PTHR48090:SF3">
    <property type="entry name" value="UNDECAPRENYL-PHOSPHATE 4-DEOXY-4-FORMAMIDO-L-ARABINOSE TRANSFERASE"/>
    <property type="match status" value="1"/>
</dbReference>
<evidence type="ECO:0000256" key="1">
    <source>
        <dbReference type="ARBA" id="ARBA00022475"/>
    </source>
</evidence>
<evidence type="ECO:0000256" key="4">
    <source>
        <dbReference type="ARBA" id="ARBA00022692"/>
    </source>
</evidence>
<keyword evidence="7" id="KW-0472">Membrane</keyword>
<protein>
    <submittedName>
        <fullName evidence="9">Dolichol-phosphate mannosyltransferase</fullName>
    </submittedName>
</protein>
<keyword evidence="10" id="KW-1185">Reference proteome</keyword>
<evidence type="ECO:0000256" key="2">
    <source>
        <dbReference type="ARBA" id="ARBA00022676"/>
    </source>
</evidence>
<dbReference type="GO" id="GO:0099621">
    <property type="term" value="F:undecaprenyl-phosphate 4-deoxy-4-formamido-L-arabinose transferase activity"/>
    <property type="evidence" value="ECO:0007669"/>
    <property type="project" value="TreeGrafter"/>
</dbReference>
<evidence type="ECO:0000313" key="10">
    <source>
        <dbReference type="Proteomes" id="UP000199603"/>
    </source>
</evidence>
<dbReference type="FunFam" id="3.90.550.10:FF:000170">
    <property type="entry name" value="Dolichol-phosphate mannosyltransferase"/>
    <property type="match status" value="1"/>
</dbReference>
<dbReference type="SUPFAM" id="SSF53448">
    <property type="entry name" value="Nucleotide-diphospho-sugar transferases"/>
    <property type="match status" value="1"/>
</dbReference>
<keyword evidence="4" id="KW-0812">Transmembrane</keyword>
<name>A0A1G6XDW2_9GAMM</name>
<dbReference type="AlphaFoldDB" id="A0A1G6XDW2"/>
<evidence type="ECO:0000256" key="7">
    <source>
        <dbReference type="ARBA" id="ARBA00023136"/>
    </source>
</evidence>
<dbReference type="Proteomes" id="UP000199603">
    <property type="component" value="Unassembled WGS sequence"/>
</dbReference>
<dbReference type="InterPro" id="IPR050256">
    <property type="entry name" value="Glycosyltransferase_2"/>
</dbReference>
<dbReference type="CDD" id="cd04187">
    <property type="entry name" value="DPM1_like_bac"/>
    <property type="match status" value="1"/>
</dbReference>
<reference evidence="9 10" key="1">
    <citation type="submission" date="2016-10" db="EMBL/GenBank/DDBJ databases">
        <authorList>
            <person name="de Groot N.N."/>
        </authorList>
    </citation>
    <scope>NUCLEOTIDE SEQUENCE [LARGE SCALE GENOMIC DNA]</scope>
    <source>
        <strain evidence="9 10">DSM 16957</strain>
    </source>
</reference>
<organism evidence="9 10">
    <name type="scientific">Aquimonas voraii</name>
    <dbReference type="NCBI Taxonomy" id="265719"/>
    <lineage>
        <taxon>Bacteria</taxon>
        <taxon>Pseudomonadati</taxon>
        <taxon>Pseudomonadota</taxon>
        <taxon>Gammaproteobacteria</taxon>
        <taxon>Lysobacterales</taxon>
        <taxon>Lysobacteraceae</taxon>
        <taxon>Aquimonas</taxon>
    </lineage>
</organism>
<evidence type="ECO:0000259" key="8">
    <source>
        <dbReference type="Pfam" id="PF00535"/>
    </source>
</evidence>
<dbReference type="OrthoDB" id="9811884at2"/>
<evidence type="ECO:0000256" key="3">
    <source>
        <dbReference type="ARBA" id="ARBA00022679"/>
    </source>
</evidence>
<dbReference type="STRING" id="265719.SAMN04488509_106146"/>
<accession>A0A1G6XDW2</accession>
<dbReference type="GO" id="GO:0009103">
    <property type="term" value="P:lipopolysaccharide biosynthetic process"/>
    <property type="evidence" value="ECO:0007669"/>
    <property type="project" value="UniProtKB-KW"/>
</dbReference>
<dbReference type="EMBL" id="FNAG01000006">
    <property type="protein sequence ID" value="SDD75495.1"/>
    <property type="molecule type" value="Genomic_DNA"/>
</dbReference>
<dbReference type="Gene3D" id="3.90.550.10">
    <property type="entry name" value="Spore Coat Polysaccharide Biosynthesis Protein SpsA, Chain A"/>
    <property type="match status" value="1"/>
</dbReference>
<keyword evidence="3 9" id="KW-0808">Transferase</keyword>
<sequence>MTEPLDASDRLTISVVIPAHNEAGNLPGLIDEVAAAFAGRRDYEIVVVDDASSDDSPAVLARLQQRLPQLRVLRHVRNAGQSTALINGVRHARGVWIGTLDGDAQNDPADLPRLLAEIERRADPALKLIQGWRVSRRDSGIKRLSSKIANAVRGGLLRDSTPDSGCGIRVVERAALLNAPAFDHMHRFIPALIRQGGWNVDSLPVNHRPRGAGQSHYGTWNRLWVGIVDLFGVAWLGRRTRVTTLNEQRPS</sequence>
<evidence type="ECO:0000256" key="5">
    <source>
        <dbReference type="ARBA" id="ARBA00022985"/>
    </source>
</evidence>
<keyword evidence="5" id="KW-0448">Lipopolysaccharide biosynthesis</keyword>
<dbReference type="PANTHER" id="PTHR48090">
    <property type="entry name" value="UNDECAPRENYL-PHOSPHATE 4-DEOXY-4-FORMAMIDO-L-ARABINOSE TRANSFERASE-RELATED"/>
    <property type="match status" value="1"/>
</dbReference>
<gene>
    <name evidence="9" type="ORF">SAMN04488509_106146</name>
</gene>
<evidence type="ECO:0000256" key="6">
    <source>
        <dbReference type="ARBA" id="ARBA00022989"/>
    </source>
</evidence>
<dbReference type="InterPro" id="IPR029044">
    <property type="entry name" value="Nucleotide-diphossugar_trans"/>
</dbReference>
<dbReference type="GO" id="GO:0005886">
    <property type="term" value="C:plasma membrane"/>
    <property type="evidence" value="ECO:0007669"/>
    <property type="project" value="TreeGrafter"/>
</dbReference>
<dbReference type="Pfam" id="PF00535">
    <property type="entry name" value="Glycos_transf_2"/>
    <property type="match status" value="1"/>
</dbReference>
<evidence type="ECO:0000313" key="9">
    <source>
        <dbReference type="EMBL" id="SDD75495.1"/>
    </source>
</evidence>